<name>A0ABT1LHW8_9HYPH</name>
<evidence type="ECO:0000256" key="3">
    <source>
        <dbReference type="ARBA" id="ARBA00022525"/>
    </source>
</evidence>
<dbReference type="InterPro" id="IPR018511">
    <property type="entry name" value="Hemolysin-typ_Ca-bd_CS"/>
</dbReference>
<dbReference type="InterPro" id="IPR001343">
    <property type="entry name" value="Hemolysn_Ca-bd"/>
</dbReference>
<keyword evidence="10" id="KW-1185">Reference proteome</keyword>
<evidence type="ECO:0000313" key="9">
    <source>
        <dbReference type="EMBL" id="MCP8941044.1"/>
    </source>
</evidence>
<keyword evidence="5" id="KW-0677">Repeat</keyword>
<dbReference type="PRINTS" id="PR00313">
    <property type="entry name" value="CABNDNGRPT"/>
</dbReference>
<protein>
    <submittedName>
        <fullName evidence="9">M10 family metallopeptidase C-terminal domain-containing protein</fullName>
    </submittedName>
</protein>
<evidence type="ECO:0000256" key="6">
    <source>
        <dbReference type="ARBA" id="ARBA00023026"/>
    </source>
</evidence>
<sequence>MAGPESVSLTGNLEIDALLTGYKWDTSSLTYSFPDSGWDYVLEQFFDLATPEQLAEFAALTVLGGPEAAITEHFLSVITVGVVALNGFEEFNDAQKASARFATAQMVAVANVTLTESDEGLFDHEVIRFAETDSTSAPAFGIPPLPRVELLIGNGVLGDTWFDHDGTFDAPDLGDYADFTILHELGHAMGLKHGHEQGLFGTNIPDWLGEALTDVDGPILPADKNSIEFTVMTYRSAPGGADQLVAETYGYAQSLMMLDIQALQYMYGANFNTNATDTTYSWDPTTGTMSINGVAQRRPGGADGTAASNRVFMTIWDGNGVDTYDMSNYGTGVSINLAPGQWSITSQDQLADLNGGSRTSGLARGNVANALLYQDDTRSLIENANGGSGSDTLSGNDIANVLTGNGGADTVAGLLGEDTLNGGDGADTLDGGADNDSLSGGAGADSLVGGDGYDEIDGGGDADTALGGAGADTVNGGDGNDSLDGGTGDDQLAGDGGNDTLAGGDGADAIQAGAGDDSADGGVGADSLTGSDGADTLQGGDDNDSIAGDGGDDSLVGGAGDDTVLGGAEHDWLDGGLGADSLDAGADDDIVFGDDGADTILGGDGNDQVFAGIGADTVDGGDGDDSLYGGDDADTMSGGAGLDLMDGGDGADSLDGGADADTLFGGAGNDTLLGGLGADVVTGEAGADSLDGGDDNDTLDGGADSDTIQAGAGDDSATGGAGFDTLYGGDGIDVLRGGDDNDELYGQGGTDSLFGDAGNDTLDGGPGSDTLDGGAGIDMASYGTATGPVVINLQDWSQTTGDAQGDLLISIEQFGLTDYNDLFIGLDDPLSGDVVFGRGGNDTLLGFAGNDSLSGEAGDDSIVGGAGADLIDGGDGFDTTSYLESGIGIVVNLVDPTKNTGIATGDQIVSIEQFHLTIQNDVFVGLDTAERVLAYHGNDLVYANGGNDTVLGGGQQDTLFGGGGDDSMDGELGDDVLDGGDGNDRLVGNDGIDSLIGGAGADSLFGGIGNDRLNGGAGDDLLGGGLGKDVFEFQALGWGDDRILDFEDKTDRIYFSGLASGPGVHAFSDLTVTEQLVMGTWETTIMRTGSTDEIVLVGIRAAQIGHQDFIFA</sequence>
<keyword evidence="7" id="KW-0472">Membrane</keyword>
<dbReference type="SUPFAM" id="SSF51120">
    <property type="entry name" value="beta-Roll"/>
    <property type="match status" value="7"/>
</dbReference>
<keyword evidence="4" id="KW-0800">Toxin</keyword>
<comment type="subcellular location">
    <subcellularLocation>
        <location evidence="1">Membrane</location>
    </subcellularLocation>
    <subcellularLocation>
        <location evidence="2">Secreted</location>
    </subcellularLocation>
</comment>
<dbReference type="PRINTS" id="PR01488">
    <property type="entry name" value="RTXTOXINA"/>
</dbReference>
<evidence type="ECO:0000256" key="5">
    <source>
        <dbReference type="ARBA" id="ARBA00022737"/>
    </source>
</evidence>
<organism evidence="9 10">
    <name type="scientific">Alsobacter ponti</name>
    <dbReference type="NCBI Taxonomy" id="2962936"/>
    <lineage>
        <taxon>Bacteria</taxon>
        <taxon>Pseudomonadati</taxon>
        <taxon>Pseudomonadota</taxon>
        <taxon>Alphaproteobacteria</taxon>
        <taxon>Hyphomicrobiales</taxon>
        <taxon>Alsobacteraceae</taxon>
        <taxon>Alsobacter</taxon>
    </lineage>
</organism>
<feature type="region of interest" description="Disordered" evidence="8">
    <location>
        <begin position="425"/>
        <end position="567"/>
    </location>
</feature>
<evidence type="ECO:0000256" key="4">
    <source>
        <dbReference type="ARBA" id="ARBA00022656"/>
    </source>
</evidence>
<feature type="compositionally biased region" description="Low complexity" evidence="8">
    <location>
        <begin position="507"/>
        <end position="516"/>
    </location>
</feature>
<comment type="caution">
    <text evidence="9">The sequence shown here is derived from an EMBL/GenBank/DDBJ whole genome shotgun (WGS) entry which is preliminary data.</text>
</comment>
<gene>
    <name evidence="9" type="ORF">NK718_21185</name>
</gene>
<keyword evidence="3" id="KW-0964">Secreted</keyword>
<evidence type="ECO:0000313" key="10">
    <source>
        <dbReference type="Proteomes" id="UP001205890"/>
    </source>
</evidence>
<reference evidence="9 10" key="1">
    <citation type="submission" date="2022-07" db="EMBL/GenBank/DDBJ databases">
        <authorList>
            <person name="Li W.-J."/>
            <person name="Deng Q.-Q."/>
        </authorList>
    </citation>
    <scope>NUCLEOTIDE SEQUENCE [LARGE SCALE GENOMIC DNA]</scope>
    <source>
        <strain evidence="9 10">SYSU M60028</strain>
    </source>
</reference>
<dbReference type="Proteomes" id="UP001205890">
    <property type="component" value="Unassembled WGS sequence"/>
</dbReference>
<keyword evidence="6" id="KW-0843">Virulence</keyword>
<dbReference type="CDD" id="cd04277">
    <property type="entry name" value="ZnMc_serralysin_like"/>
    <property type="match status" value="1"/>
</dbReference>
<dbReference type="RefSeq" id="WP_254746462.1">
    <property type="nucleotide sequence ID" value="NZ_JANCLU010000034.1"/>
</dbReference>
<feature type="compositionally biased region" description="Low complexity" evidence="8">
    <location>
        <begin position="699"/>
        <end position="718"/>
    </location>
</feature>
<dbReference type="PANTHER" id="PTHR38340">
    <property type="entry name" value="S-LAYER PROTEIN"/>
    <property type="match status" value="1"/>
</dbReference>
<dbReference type="InterPro" id="IPR011049">
    <property type="entry name" value="Serralysin-like_metalloprot_C"/>
</dbReference>
<evidence type="ECO:0000256" key="2">
    <source>
        <dbReference type="ARBA" id="ARBA00004613"/>
    </source>
</evidence>
<proteinExistence type="predicted"/>
<dbReference type="PROSITE" id="PS00330">
    <property type="entry name" value="HEMOLYSIN_CALCIUM"/>
    <property type="match status" value="10"/>
</dbReference>
<dbReference type="EMBL" id="JANCLU010000034">
    <property type="protein sequence ID" value="MCP8941044.1"/>
    <property type="molecule type" value="Genomic_DNA"/>
</dbReference>
<feature type="compositionally biased region" description="Low complexity" evidence="8">
    <location>
        <begin position="425"/>
        <end position="436"/>
    </location>
</feature>
<feature type="region of interest" description="Disordered" evidence="8">
    <location>
        <begin position="686"/>
        <end position="720"/>
    </location>
</feature>
<dbReference type="InterPro" id="IPR034033">
    <property type="entry name" value="Serralysin-like"/>
</dbReference>
<feature type="region of interest" description="Disordered" evidence="8">
    <location>
        <begin position="738"/>
        <end position="772"/>
    </location>
</feature>
<dbReference type="InterPro" id="IPR003995">
    <property type="entry name" value="RTX_toxin_determinant-A"/>
</dbReference>
<evidence type="ECO:0000256" key="1">
    <source>
        <dbReference type="ARBA" id="ARBA00004370"/>
    </source>
</evidence>
<accession>A0ABT1LHW8</accession>
<dbReference type="Gene3D" id="2.150.10.10">
    <property type="entry name" value="Serralysin-like metalloprotease, C-terminal"/>
    <property type="match status" value="7"/>
</dbReference>
<evidence type="ECO:0000256" key="8">
    <source>
        <dbReference type="SAM" id="MobiDB-lite"/>
    </source>
</evidence>
<dbReference type="Gene3D" id="3.40.390.10">
    <property type="entry name" value="Collagenase (Catalytic Domain)"/>
    <property type="match status" value="1"/>
</dbReference>
<evidence type="ECO:0000256" key="7">
    <source>
        <dbReference type="ARBA" id="ARBA00023136"/>
    </source>
</evidence>
<dbReference type="InterPro" id="IPR050557">
    <property type="entry name" value="RTX_toxin/Mannuronan_C5-epim"/>
</dbReference>
<dbReference type="Pfam" id="PF00353">
    <property type="entry name" value="HemolysinCabind"/>
    <property type="match status" value="13"/>
</dbReference>
<dbReference type="PANTHER" id="PTHR38340:SF1">
    <property type="entry name" value="S-LAYER PROTEIN"/>
    <property type="match status" value="1"/>
</dbReference>
<dbReference type="SUPFAM" id="SSF55486">
    <property type="entry name" value="Metalloproteases ('zincins'), catalytic domain"/>
    <property type="match status" value="1"/>
</dbReference>
<dbReference type="InterPro" id="IPR024079">
    <property type="entry name" value="MetalloPept_cat_dom_sf"/>
</dbReference>